<organism evidence="1 2">
    <name type="scientific">Grifola frondosa</name>
    <name type="common">Maitake</name>
    <name type="synonym">Polyporus frondosus</name>
    <dbReference type="NCBI Taxonomy" id="5627"/>
    <lineage>
        <taxon>Eukaryota</taxon>
        <taxon>Fungi</taxon>
        <taxon>Dikarya</taxon>
        <taxon>Basidiomycota</taxon>
        <taxon>Agaricomycotina</taxon>
        <taxon>Agaricomycetes</taxon>
        <taxon>Polyporales</taxon>
        <taxon>Grifolaceae</taxon>
        <taxon>Grifola</taxon>
    </lineage>
</organism>
<gene>
    <name evidence="1" type="ORF">A0H81_02303</name>
</gene>
<protein>
    <submittedName>
        <fullName evidence="1">Uncharacterized protein</fullName>
    </submittedName>
</protein>
<name>A0A1C7MMC9_GRIFR</name>
<evidence type="ECO:0000313" key="1">
    <source>
        <dbReference type="EMBL" id="OBZ78011.1"/>
    </source>
</evidence>
<dbReference type="EMBL" id="LUGG01000002">
    <property type="protein sequence ID" value="OBZ78011.1"/>
    <property type="molecule type" value="Genomic_DNA"/>
</dbReference>
<proteinExistence type="predicted"/>
<comment type="caution">
    <text evidence="1">The sequence shown here is derived from an EMBL/GenBank/DDBJ whole genome shotgun (WGS) entry which is preliminary data.</text>
</comment>
<reference evidence="1 2" key="1">
    <citation type="submission" date="2016-03" db="EMBL/GenBank/DDBJ databases">
        <title>Whole genome sequencing of Grifola frondosa 9006-11.</title>
        <authorList>
            <person name="Min B."/>
            <person name="Park H."/>
            <person name="Kim J.-G."/>
            <person name="Cho H."/>
            <person name="Oh Y.-L."/>
            <person name="Kong W.-S."/>
            <person name="Choi I.-G."/>
        </authorList>
    </citation>
    <scope>NUCLEOTIDE SEQUENCE [LARGE SCALE GENOMIC DNA]</scope>
    <source>
        <strain evidence="1 2">9006-11</strain>
    </source>
</reference>
<keyword evidence="2" id="KW-1185">Reference proteome</keyword>
<dbReference type="Proteomes" id="UP000092993">
    <property type="component" value="Unassembled WGS sequence"/>
</dbReference>
<dbReference type="AlphaFoldDB" id="A0A1C7MMC9"/>
<accession>A0A1C7MMC9</accession>
<evidence type="ECO:0000313" key="2">
    <source>
        <dbReference type="Proteomes" id="UP000092993"/>
    </source>
</evidence>
<sequence>MRTAREIFRHYPFGNTVERRKIHCKNPISAHGCACGDDDDVVRSDPLNSAALIQFASCDADSLVQPWCRHSGRGLKIKHTRDPSKLASLVIVQTFWTRAEGAARGTDHMSAAGPVSSRMHCPSIILYGVRFCGAGRWLATNPQRKR</sequence>